<proteinExistence type="inferred from homology"/>
<dbReference type="Gene3D" id="1.20.5.340">
    <property type="match status" value="1"/>
</dbReference>
<dbReference type="Proteomes" id="UP001141806">
    <property type="component" value="Unassembled WGS sequence"/>
</dbReference>
<dbReference type="GO" id="GO:0034237">
    <property type="term" value="F:protein kinase A regulatory subunit binding"/>
    <property type="evidence" value="ECO:0007669"/>
    <property type="project" value="TreeGrafter"/>
</dbReference>
<comment type="caution">
    <text evidence="2">The sequence shown here is derived from an EMBL/GenBank/DDBJ whole genome shotgun (WGS) entry which is preliminary data.</text>
</comment>
<evidence type="ECO:0000256" key="1">
    <source>
        <dbReference type="ARBA" id="ARBA00006993"/>
    </source>
</evidence>
<organism evidence="2 3">
    <name type="scientific">Protea cynaroides</name>
    <dbReference type="NCBI Taxonomy" id="273540"/>
    <lineage>
        <taxon>Eukaryota</taxon>
        <taxon>Viridiplantae</taxon>
        <taxon>Streptophyta</taxon>
        <taxon>Embryophyta</taxon>
        <taxon>Tracheophyta</taxon>
        <taxon>Spermatophyta</taxon>
        <taxon>Magnoliopsida</taxon>
        <taxon>Proteales</taxon>
        <taxon>Proteaceae</taxon>
        <taxon>Protea</taxon>
    </lineage>
</organism>
<dbReference type="GO" id="GO:0005856">
    <property type="term" value="C:cytoskeleton"/>
    <property type="evidence" value="ECO:0007669"/>
    <property type="project" value="InterPro"/>
</dbReference>
<name>A0A9Q0R348_9MAGN</name>
<comment type="similarity">
    <text evidence="1">Belongs to the SCAR/WAVE family.</text>
</comment>
<dbReference type="InterPro" id="IPR028288">
    <property type="entry name" value="SCAR/WAVE_fam"/>
</dbReference>
<gene>
    <name evidence="2" type="ORF">NE237_032002</name>
</gene>
<evidence type="ECO:0000313" key="2">
    <source>
        <dbReference type="EMBL" id="KAJ4981165.1"/>
    </source>
</evidence>
<dbReference type="PANTHER" id="PTHR12902:SF33">
    <property type="entry name" value="PROTEIN SCAR3"/>
    <property type="match status" value="1"/>
</dbReference>
<protein>
    <submittedName>
        <fullName evidence="2">Uncharacterized protein</fullName>
    </submittedName>
</protein>
<dbReference type="PANTHER" id="PTHR12902">
    <property type="entry name" value="WASP-1"/>
    <property type="match status" value="1"/>
</dbReference>
<accession>A0A9Q0R348</accession>
<dbReference type="GO" id="GO:2000601">
    <property type="term" value="P:positive regulation of Arp2/3 complex-mediated actin nucleation"/>
    <property type="evidence" value="ECO:0007669"/>
    <property type="project" value="TreeGrafter"/>
</dbReference>
<dbReference type="GO" id="GO:0071933">
    <property type="term" value="F:Arp2/3 complex binding"/>
    <property type="evidence" value="ECO:0007669"/>
    <property type="project" value="TreeGrafter"/>
</dbReference>
<dbReference type="AlphaFoldDB" id="A0A9Q0R348"/>
<dbReference type="EMBL" id="JAMYWD010000001">
    <property type="protein sequence ID" value="KAJ4981165.1"/>
    <property type="molecule type" value="Genomic_DNA"/>
</dbReference>
<keyword evidence="3" id="KW-1185">Reference proteome</keyword>
<dbReference type="OrthoDB" id="1929108at2759"/>
<evidence type="ECO:0000313" key="3">
    <source>
        <dbReference type="Proteomes" id="UP001141806"/>
    </source>
</evidence>
<sequence length="155" mass="16979">MPLTRLRLRNEYSLGAPELYMAANCQDPKAILDGVAVAGLVEVLRQLGDLAGWYTSHASSSRQSPNLSSSKKRGVATSSLFVSPRWKHRCGLLTSTSIKRTGFILSGRRKALPDFTNSGKLSLHQATKKNNSRGSMQQCLQTEFTVDKIICAPKV</sequence>
<dbReference type="GO" id="GO:0030036">
    <property type="term" value="P:actin cytoskeleton organization"/>
    <property type="evidence" value="ECO:0007669"/>
    <property type="project" value="InterPro"/>
</dbReference>
<reference evidence="2" key="1">
    <citation type="journal article" date="2023" name="Plant J.">
        <title>The genome of the king protea, Protea cynaroides.</title>
        <authorList>
            <person name="Chang J."/>
            <person name="Duong T.A."/>
            <person name="Schoeman C."/>
            <person name="Ma X."/>
            <person name="Roodt D."/>
            <person name="Barker N."/>
            <person name="Li Z."/>
            <person name="Van de Peer Y."/>
            <person name="Mizrachi E."/>
        </authorList>
    </citation>
    <scope>NUCLEOTIDE SEQUENCE</scope>
    <source>
        <tissue evidence="2">Young leaves</tissue>
    </source>
</reference>